<comment type="caution">
    <text evidence="1">The sequence shown here is derived from an EMBL/GenBank/DDBJ whole genome shotgun (WGS) entry which is preliminary data.</text>
</comment>
<dbReference type="Pfam" id="PF06782">
    <property type="entry name" value="UPF0236"/>
    <property type="match status" value="1"/>
</dbReference>
<dbReference type="EMBL" id="AJWZ01002250">
    <property type="protein sequence ID" value="EKC71467.1"/>
    <property type="molecule type" value="Genomic_DNA"/>
</dbReference>
<sequence>MQTGRKEKKIIPVLFEEMDGIWLHMQDSSHKRMKKQEMKVFTMYEGWDKDQQRRSTLVGKTMLAGMEPSRLFHEKREALIEKKYDVDEIQQRILNGDGGS</sequence>
<protein>
    <submittedName>
        <fullName evidence="1">Uncharacterized protein</fullName>
    </submittedName>
</protein>
<dbReference type="AlphaFoldDB" id="K1TE96"/>
<accession>K1TE96</accession>
<name>K1TE96_9ZZZZ</name>
<reference evidence="1" key="1">
    <citation type="journal article" date="2013" name="Environ. Microbiol.">
        <title>Microbiota from the distal guts of lean and obese adolescents exhibit partial functional redundancy besides clear differences in community structure.</title>
        <authorList>
            <person name="Ferrer M."/>
            <person name="Ruiz A."/>
            <person name="Lanza F."/>
            <person name="Haange S.B."/>
            <person name="Oberbach A."/>
            <person name="Till H."/>
            <person name="Bargiela R."/>
            <person name="Campoy C."/>
            <person name="Segura M.T."/>
            <person name="Richter M."/>
            <person name="von Bergen M."/>
            <person name="Seifert J."/>
            <person name="Suarez A."/>
        </authorList>
    </citation>
    <scope>NUCLEOTIDE SEQUENCE</scope>
</reference>
<dbReference type="InterPro" id="IPR009620">
    <property type="entry name" value="UPF0236"/>
</dbReference>
<gene>
    <name evidence="1" type="ORF">OBE_03380</name>
</gene>
<organism evidence="1">
    <name type="scientific">human gut metagenome</name>
    <dbReference type="NCBI Taxonomy" id="408170"/>
    <lineage>
        <taxon>unclassified sequences</taxon>
        <taxon>metagenomes</taxon>
        <taxon>organismal metagenomes</taxon>
    </lineage>
</organism>
<evidence type="ECO:0000313" key="1">
    <source>
        <dbReference type="EMBL" id="EKC71467.1"/>
    </source>
</evidence>
<proteinExistence type="predicted"/>